<feature type="transmembrane region" description="Helical" evidence="1">
    <location>
        <begin position="197"/>
        <end position="215"/>
    </location>
</feature>
<dbReference type="EMBL" id="FOQY01000028">
    <property type="protein sequence ID" value="SFK56504.1"/>
    <property type="molecule type" value="Genomic_DNA"/>
</dbReference>
<evidence type="ECO:0000313" key="2">
    <source>
        <dbReference type="EMBL" id="SFK56504.1"/>
    </source>
</evidence>
<accession>A0A1I4AJH4</accession>
<feature type="transmembrane region" description="Helical" evidence="1">
    <location>
        <begin position="52"/>
        <end position="73"/>
    </location>
</feature>
<keyword evidence="1" id="KW-1133">Transmembrane helix</keyword>
<protein>
    <submittedName>
        <fullName evidence="2">Uncharacterized protein</fullName>
    </submittedName>
</protein>
<reference evidence="3" key="1">
    <citation type="submission" date="2016-10" db="EMBL/GenBank/DDBJ databases">
        <authorList>
            <person name="Varghese N."/>
            <person name="Submissions S."/>
        </authorList>
    </citation>
    <scope>NUCLEOTIDE SEQUENCE [LARGE SCALE GENOMIC DNA]</scope>
    <source>
        <strain evidence="3">CGMCC 4.2126</strain>
    </source>
</reference>
<keyword evidence="3" id="KW-1185">Reference proteome</keyword>
<evidence type="ECO:0000256" key="1">
    <source>
        <dbReference type="SAM" id="Phobius"/>
    </source>
</evidence>
<proteinExistence type="predicted"/>
<keyword evidence="1" id="KW-0812">Transmembrane</keyword>
<feature type="transmembrane region" description="Helical" evidence="1">
    <location>
        <begin position="172"/>
        <end position="190"/>
    </location>
</feature>
<keyword evidence="1" id="KW-0472">Membrane</keyword>
<evidence type="ECO:0000313" key="3">
    <source>
        <dbReference type="Proteomes" id="UP000199111"/>
    </source>
</evidence>
<feature type="transmembrane region" description="Helical" evidence="1">
    <location>
        <begin position="227"/>
        <end position="248"/>
    </location>
</feature>
<sequence>MSCSGTEPADCSAPPAYAADAPTGTCSGFLPTAHVTTWFGRMSSMNDNPRPGWKSLVGVLAAGAVFGAATSLANAVAHLSVDLESREATTSGWSIIEIVSGLLDSGWAWAGLAVLAGFLATRAKRSGLGARTPARGAVAGVVTLLAATAAYYAMDTVVHDVPLGSYGHDTVYWWAASVLLGPILGAIGSCARRPGAIGVLAKVTVPVGAAVQMVAMPPGRNEVIMTIGQWVVWTTAAVTIGVVAVRFLGLRGRRNHSGEVDLP</sequence>
<dbReference type="Proteomes" id="UP000199111">
    <property type="component" value="Unassembled WGS sequence"/>
</dbReference>
<feature type="transmembrane region" description="Helical" evidence="1">
    <location>
        <begin position="93"/>
        <end position="120"/>
    </location>
</feature>
<name>A0A1I4AJH4_9ACTN</name>
<dbReference type="AlphaFoldDB" id="A0A1I4AJH4"/>
<feature type="transmembrane region" description="Helical" evidence="1">
    <location>
        <begin position="132"/>
        <end position="152"/>
    </location>
</feature>
<gene>
    <name evidence="2" type="ORF">SAMN05216275_12894</name>
</gene>
<organism evidence="2 3">
    <name type="scientific">Streptosporangium canum</name>
    <dbReference type="NCBI Taxonomy" id="324952"/>
    <lineage>
        <taxon>Bacteria</taxon>
        <taxon>Bacillati</taxon>
        <taxon>Actinomycetota</taxon>
        <taxon>Actinomycetes</taxon>
        <taxon>Streptosporangiales</taxon>
        <taxon>Streptosporangiaceae</taxon>
        <taxon>Streptosporangium</taxon>
    </lineage>
</organism>